<keyword evidence="2" id="KW-1185">Reference proteome</keyword>
<evidence type="ECO:0000313" key="1">
    <source>
        <dbReference type="EMBL" id="KAF2502558.1"/>
    </source>
</evidence>
<dbReference type="AlphaFoldDB" id="A0A6A6RCG2"/>
<evidence type="ECO:0000313" key="2">
    <source>
        <dbReference type="Proteomes" id="UP000799750"/>
    </source>
</evidence>
<gene>
    <name evidence="1" type="ORF">BU16DRAFT_554613</name>
</gene>
<reference evidence="1" key="1">
    <citation type="journal article" date="2020" name="Stud. Mycol.">
        <title>101 Dothideomycetes genomes: a test case for predicting lifestyles and emergence of pathogens.</title>
        <authorList>
            <person name="Haridas S."/>
            <person name="Albert R."/>
            <person name="Binder M."/>
            <person name="Bloem J."/>
            <person name="Labutti K."/>
            <person name="Salamov A."/>
            <person name="Andreopoulos B."/>
            <person name="Baker S."/>
            <person name="Barry K."/>
            <person name="Bills G."/>
            <person name="Bluhm B."/>
            <person name="Cannon C."/>
            <person name="Castanera R."/>
            <person name="Culley D."/>
            <person name="Daum C."/>
            <person name="Ezra D."/>
            <person name="Gonzalez J."/>
            <person name="Henrissat B."/>
            <person name="Kuo A."/>
            <person name="Liang C."/>
            <person name="Lipzen A."/>
            <person name="Lutzoni F."/>
            <person name="Magnuson J."/>
            <person name="Mondo S."/>
            <person name="Nolan M."/>
            <person name="Ohm R."/>
            <person name="Pangilinan J."/>
            <person name="Park H.-J."/>
            <person name="Ramirez L."/>
            <person name="Alfaro M."/>
            <person name="Sun H."/>
            <person name="Tritt A."/>
            <person name="Yoshinaga Y."/>
            <person name="Zwiers L.-H."/>
            <person name="Turgeon B."/>
            <person name="Goodwin S."/>
            <person name="Spatafora J."/>
            <person name="Crous P."/>
            <person name="Grigoriev I."/>
        </authorList>
    </citation>
    <scope>NUCLEOTIDE SEQUENCE</scope>
    <source>
        <strain evidence="1">CBS 269.34</strain>
    </source>
</reference>
<dbReference type="Proteomes" id="UP000799750">
    <property type="component" value="Unassembled WGS sequence"/>
</dbReference>
<accession>A0A6A6RCG2</accession>
<protein>
    <submittedName>
        <fullName evidence="1">Uncharacterized protein</fullName>
    </submittedName>
</protein>
<dbReference type="EMBL" id="MU004181">
    <property type="protein sequence ID" value="KAF2502558.1"/>
    <property type="molecule type" value="Genomic_DNA"/>
</dbReference>
<organism evidence="1 2">
    <name type="scientific">Lophium mytilinum</name>
    <dbReference type="NCBI Taxonomy" id="390894"/>
    <lineage>
        <taxon>Eukaryota</taxon>
        <taxon>Fungi</taxon>
        <taxon>Dikarya</taxon>
        <taxon>Ascomycota</taxon>
        <taxon>Pezizomycotina</taxon>
        <taxon>Dothideomycetes</taxon>
        <taxon>Pleosporomycetidae</taxon>
        <taxon>Mytilinidiales</taxon>
        <taxon>Mytilinidiaceae</taxon>
        <taxon>Lophium</taxon>
    </lineage>
</organism>
<name>A0A6A6RCG2_9PEZI</name>
<sequence length="487" mass="55026">MPTWPPLEDIQITLETLMRQSADFLLDLQRNGEDMRTFVQEATAGTPLSSDVAVIDQIFHGIDEAVLYRQLHTIAATIDSGDWYDLFARSTACNEEVVTELWYWTVEYINRLSDDLLLYQTTSIPNQSRLSLVVRAIANARVGAGLYPETLVHALQETKNVDHSTFAIKTTAERLLCLLRIHYTLSDRLGQLPDNQPLSLLSPAARPPPDFLEANLKELPSANEQLWHQIQVWRRNEDVYAAVPTAVHPAIYPTAASVTDLHERKKAIRDTKTAFAELPFANYDDQTENDDDEDDIVEPNGVLYKVRRGKHLEDLHSILKFGDGSGCNPNLRWEAIVAAFEAAGWEISSVKGDDPAWFRLYVGQAENVYARITYHQRHYQTGKSLHSRHWKQEGVSSTFVLLGRMPAEILEKCSKKEIGLALNVVEHLLAVKFQAISEIKSGKYIACKSPCDKCVNTAPGRSANARKSTYHIPVDEEISWIKQEYVK</sequence>
<proteinExistence type="predicted"/>